<dbReference type="RefSeq" id="WP_255922653.1">
    <property type="nucleotide sequence ID" value="NZ_JANFNG010000024.1"/>
</dbReference>
<evidence type="ECO:0000256" key="2">
    <source>
        <dbReference type="RuleBase" id="RU003749"/>
    </source>
</evidence>
<dbReference type="EMBL" id="JANFNG010000024">
    <property type="protein sequence ID" value="MCQ4083660.1"/>
    <property type="molecule type" value="Genomic_DNA"/>
</dbReference>
<dbReference type="Pfam" id="PF13466">
    <property type="entry name" value="STAS_2"/>
    <property type="match status" value="1"/>
</dbReference>
<dbReference type="Proteomes" id="UP001057702">
    <property type="component" value="Unassembled WGS sequence"/>
</dbReference>
<dbReference type="Gene3D" id="3.30.750.24">
    <property type="entry name" value="STAS domain"/>
    <property type="match status" value="1"/>
</dbReference>
<sequence length="115" mass="11794">MTAAEGGLGTAVSSDGGQVTVTISGEIDVSTGPCLKQALQAALDRRPGRIVVDFTRVEFCDCCGLGVLLGGRRQARRAGIDFQVTGVAAPTVVKLIRLFGLAEVLGVQRPQGGPA</sequence>
<organism evidence="4 5">
    <name type="scientific">Streptomyces humicola</name>
    <dbReference type="NCBI Taxonomy" id="2953240"/>
    <lineage>
        <taxon>Bacteria</taxon>
        <taxon>Bacillati</taxon>
        <taxon>Actinomycetota</taxon>
        <taxon>Actinomycetes</taxon>
        <taxon>Kitasatosporales</taxon>
        <taxon>Streptomycetaceae</taxon>
        <taxon>Streptomyces</taxon>
    </lineage>
</organism>
<dbReference type="PANTHER" id="PTHR33495">
    <property type="entry name" value="ANTI-SIGMA FACTOR ANTAGONIST TM_1081-RELATED-RELATED"/>
    <property type="match status" value="1"/>
</dbReference>
<evidence type="ECO:0000313" key="4">
    <source>
        <dbReference type="EMBL" id="MCQ4083660.1"/>
    </source>
</evidence>
<dbReference type="CDD" id="cd07043">
    <property type="entry name" value="STAS_anti-anti-sigma_factors"/>
    <property type="match status" value="1"/>
</dbReference>
<evidence type="ECO:0000313" key="5">
    <source>
        <dbReference type="Proteomes" id="UP001057702"/>
    </source>
</evidence>
<dbReference type="InterPro" id="IPR002645">
    <property type="entry name" value="STAS_dom"/>
</dbReference>
<reference evidence="4" key="1">
    <citation type="submission" date="2022-06" db="EMBL/GenBank/DDBJ databases">
        <title>Draft genome sequence of Streptomyces sp. RB6PN25 isolated from peat swamp forest in Thailand.</title>
        <authorList>
            <person name="Duangmal K."/>
            <person name="Klaysubun C."/>
        </authorList>
    </citation>
    <scope>NUCLEOTIDE SEQUENCE</scope>
    <source>
        <strain evidence="4">RB6PN25</strain>
    </source>
</reference>
<protein>
    <recommendedName>
        <fullName evidence="2">Anti-sigma factor antagonist</fullName>
    </recommendedName>
</protein>
<dbReference type="PROSITE" id="PS50801">
    <property type="entry name" value="STAS"/>
    <property type="match status" value="1"/>
</dbReference>
<dbReference type="PANTHER" id="PTHR33495:SF2">
    <property type="entry name" value="ANTI-SIGMA FACTOR ANTAGONIST TM_1081-RELATED"/>
    <property type="match status" value="1"/>
</dbReference>
<dbReference type="NCBIfam" id="TIGR00377">
    <property type="entry name" value="ant_ant_sig"/>
    <property type="match status" value="1"/>
</dbReference>
<proteinExistence type="inferred from homology"/>
<dbReference type="InterPro" id="IPR003658">
    <property type="entry name" value="Anti-sigma_ant"/>
</dbReference>
<dbReference type="InterPro" id="IPR058548">
    <property type="entry name" value="MlaB-like_STAS"/>
</dbReference>
<accession>A0ABT1Q4F3</accession>
<dbReference type="InterPro" id="IPR036513">
    <property type="entry name" value="STAS_dom_sf"/>
</dbReference>
<evidence type="ECO:0000256" key="1">
    <source>
        <dbReference type="ARBA" id="ARBA00009013"/>
    </source>
</evidence>
<name>A0ABT1Q4F3_9ACTN</name>
<gene>
    <name evidence="4" type="ORF">NGB36_24440</name>
</gene>
<feature type="domain" description="STAS" evidence="3">
    <location>
        <begin position="8"/>
        <end position="115"/>
    </location>
</feature>
<dbReference type="SUPFAM" id="SSF52091">
    <property type="entry name" value="SpoIIaa-like"/>
    <property type="match status" value="1"/>
</dbReference>
<comment type="caution">
    <text evidence="4">The sequence shown here is derived from an EMBL/GenBank/DDBJ whole genome shotgun (WGS) entry which is preliminary data.</text>
</comment>
<comment type="similarity">
    <text evidence="1 2">Belongs to the anti-sigma-factor antagonist family.</text>
</comment>
<keyword evidence="5" id="KW-1185">Reference proteome</keyword>
<evidence type="ECO:0000259" key="3">
    <source>
        <dbReference type="PROSITE" id="PS50801"/>
    </source>
</evidence>